<dbReference type="GO" id="GO:0045259">
    <property type="term" value="C:proton-transporting ATP synthase complex"/>
    <property type="evidence" value="ECO:0007669"/>
    <property type="project" value="UniProtKB-KW"/>
</dbReference>
<protein>
    <recommendedName>
        <fullName evidence="10">ATP synthase gamma chain</fullName>
    </recommendedName>
    <alternativeName>
        <fullName evidence="10">ATP synthase F1 sector gamma subunit</fullName>
    </alternativeName>
    <alternativeName>
        <fullName evidence="10">F-ATPase gamma subunit</fullName>
    </alternativeName>
</protein>
<evidence type="ECO:0000256" key="8">
    <source>
        <dbReference type="ARBA" id="ARBA00023196"/>
    </source>
</evidence>
<comment type="similarity">
    <text evidence="3 10">Belongs to the ATPase gamma chain family.</text>
</comment>
<sequence>MSKGKLRAIKERIESTESTMQITRAMEMVARAKIKKVEKSLIFVRKYESTLRKTLSIVRSSINEVEKPSGEGSVLLVITADMGLCGAFNSEILRLADGVLEKGEIKAIITVGNKCEQHYKGNPLLKGSFSRFYDVPDPDEAVIIWNRVYEAMNEVNASGLKIVYSRFKNPMVQLPAIYEVLPFEPDDNFETNELYDFEPEIDVLYGELLESWVTSVILLVTYETKVGELFARQNAMKNATENAQKMIEQLTLIRNKVRQATITQEIIEVVNGAEALKG</sequence>
<dbReference type="SUPFAM" id="SSF52943">
    <property type="entry name" value="ATP synthase (F1-ATPase), gamma subunit"/>
    <property type="match status" value="1"/>
</dbReference>
<dbReference type="Gene3D" id="3.40.1380.10">
    <property type="match status" value="1"/>
</dbReference>
<dbReference type="PANTHER" id="PTHR11693:SF22">
    <property type="entry name" value="ATP SYNTHASE SUBUNIT GAMMA, MITOCHONDRIAL"/>
    <property type="match status" value="1"/>
</dbReference>
<dbReference type="RefSeq" id="WP_047753917.1">
    <property type="nucleotide sequence ID" value="NZ_CAJUHA010000004.1"/>
</dbReference>
<evidence type="ECO:0000256" key="1">
    <source>
        <dbReference type="ARBA" id="ARBA00003456"/>
    </source>
</evidence>
<dbReference type="InterPro" id="IPR023632">
    <property type="entry name" value="ATP_synth_F1_gsu_CS"/>
</dbReference>
<keyword evidence="5 10" id="KW-0375">Hydrogen ion transport</keyword>
<dbReference type="AlphaFoldDB" id="A0A0G2Z5D6"/>
<dbReference type="KEGG" id="kpf:IX53_01930"/>
<dbReference type="PATRIC" id="fig|1330330.3.peg.396"/>
<dbReference type="CDD" id="cd12151">
    <property type="entry name" value="F1-ATPase_gamma"/>
    <property type="match status" value="1"/>
</dbReference>
<comment type="function">
    <text evidence="1 10">Produces ATP from ADP in the presence of a proton gradient across the membrane. The gamma chain is believed to be important in regulating ATPase activity and the flow of protons through the CF(0) complex.</text>
</comment>
<comment type="subunit">
    <text evidence="10">F-type ATPases have 2 components, CF(1) - the catalytic core - and CF(0) - the membrane proton channel. CF(1) has five subunits: alpha(3), beta(3), gamma(1), delta(1), epsilon(1). CF(0) has three main subunits: a, b and c.</text>
</comment>
<dbReference type="PANTHER" id="PTHR11693">
    <property type="entry name" value="ATP SYNTHASE GAMMA CHAIN"/>
    <property type="match status" value="1"/>
</dbReference>
<dbReference type="GO" id="GO:0046933">
    <property type="term" value="F:proton-transporting ATP synthase activity, rotational mechanism"/>
    <property type="evidence" value="ECO:0007669"/>
    <property type="project" value="UniProtKB-UniRule"/>
</dbReference>
<keyword evidence="6 10" id="KW-0406">Ion transport</keyword>
<name>A0A0G2Z5D6_9BACT</name>
<comment type="subcellular location">
    <subcellularLocation>
        <location evidence="10">Cell membrane</location>
        <topology evidence="10">Peripheral membrane protein</topology>
    </subcellularLocation>
    <subcellularLocation>
        <location evidence="2">Membrane</location>
        <topology evidence="2">Peripheral membrane protein</topology>
    </subcellularLocation>
</comment>
<evidence type="ECO:0000256" key="9">
    <source>
        <dbReference type="ARBA" id="ARBA00023310"/>
    </source>
</evidence>
<evidence type="ECO:0000256" key="5">
    <source>
        <dbReference type="ARBA" id="ARBA00022781"/>
    </source>
</evidence>
<keyword evidence="9 10" id="KW-0066">ATP synthesis</keyword>
<dbReference type="PROSITE" id="PS00153">
    <property type="entry name" value="ATPASE_GAMMA"/>
    <property type="match status" value="1"/>
</dbReference>
<evidence type="ECO:0000313" key="12">
    <source>
        <dbReference type="Proteomes" id="UP000035159"/>
    </source>
</evidence>
<dbReference type="PRINTS" id="PR00126">
    <property type="entry name" value="ATPASEGAMMA"/>
</dbReference>
<keyword evidence="10" id="KW-1003">Cell membrane</keyword>
<dbReference type="Gene3D" id="1.10.287.80">
    <property type="entry name" value="ATP synthase, gamma subunit, helix hairpin domain"/>
    <property type="match status" value="1"/>
</dbReference>
<proteinExistence type="inferred from homology"/>
<dbReference type="Proteomes" id="UP000035159">
    <property type="component" value="Chromosome"/>
</dbReference>
<dbReference type="GO" id="GO:0042777">
    <property type="term" value="P:proton motive force-driven plasma membrane ATP synthesis"/>
    <property type="evidence" value="ECO:0007669"/>
    <property type="project" value="UniProtKB-UniRule"/>
</dbReference>
<accession>A0A0G2Z5D6</accession>
<gene>
    <name evidence="10" type="primary">atpG</name>
    <name evidence="11" type="ORF">IX53_01930</name>
</gene>
<dbReference type="HAMAP" id="MF_00815">
    <property type="entry name" value="ATP_synth_gamma_bact"/>
    <property type="match status" value="1"/>
</dbReference>
<dbReference type="NCBIfam" id="TIGR01146">
    <property type="entry name" value="ATPsyn_F1gamma"/>
    <property type="match status" value="1"/>
</dbReference>
<organism evidence="11 12">
    <name type="scientific">Kosmotoga pacifica</name>
    <dbReference type="NCBI Taxonomy" id="1330330"/>
    <lineage>
        <taxon>Bacteria</taxon>
        <taxon>Thermotogati</taxon>
        <taxon>Thermotogota</taxon>
        <taxon>Thermotogae</taxon>
        <taxon>Kosmotogales</taxon>
        <taxon>Kosmotogaceae</taxon>
        <taxon>Kosmotoga</taxon>
    </lineage>
</organism>
<reference evidence="11 12" key="1">
    <citation type="submission" date="2015-04" db="EMBL/GenBank/DDBJ databases">
        <title>Complete Genome Sequence of Kosmotoga pacifica SLHLJ1.</title>
        <authorList>
            <person name="Jiang L.J."/>
            <person name="Shao Z.Z."/>
            <person name="Jebbar M."/>
        </authorList>
    </citation>
    <scope>NUCLEOTIDE SEQUENCE [LARGE SCALE GENOMIC DNA]</scope>
    <source>
        <strain evidence="11 12">SLHLJ1</strain>
    </source>
</reference>
<evidence type="ECO:0000256" key="4">
    <source>
        <dbReference type="ARBA" id="ARBA00022448"/>
    </source>
</evidence>
<keyword evidence="7 10" id="KW-0472">Membrane</keyword>
<keyword evidence="8 10" id="KW-0139">CF(1)</keyword>
<dbReference type="GO" id="GO:0005524">
    <property type="term" value="F:ATP binding"/>
    <property type="evidence" value="ECO:0007669"/>
    <property type="project" value="UniProtKB-UniRule"/>
</dbReference>
<evidence type="ECO:0000256" key="6">
    <source>
        <dbReference type="ARBA" id="ARBA00023065"/>
    </source>
</evidence>
<evidence type="ECO:0000313" key="11">
    <source>
        <dbReference type="EMBL" id="AKI96782.1"/>
    </source>
</evidence>
<dbReference type="OrthoDB" id="9812769at2"/>
<dbReference type="InterPro" id="IPR035968">
    <property type="entry name" value="ATP_synth_F1_ATPase_gsu"/>
</dbReference>
<evidence type="ECO:0000256" key="7">
    <source>
        <dbReference type="ARBA" id="ARBA00023136"/>
    </source>
</evidence>
<evidence type="ECO:0000256" key="3">
    <source>
        <dbReference type="ARBA" id="ARBA00007681"/>
    </source>
</evidence>
<evidence type="ECO:0000256" key="2">
    <source>
        <dbReference type="ARBA" id="ARBA00004170"/>
    </source>
</evidence>
<dbReference type="Pfam" id="PF00231">
    <property type="entry name" value="ATP-synt"/>
    <property type="match status" value="1"/>
</dbReference>
<evidence type="ECO:0000256" key="10">
    <source>
        <dbReference type="HAMAP-Rule" id="MF_00815"/>
    </source>
</evidence>
<dbReference type="STRING" id="1330330.IX53_01930"/>
<dbReference type="GO" id="GO:0005886">
    <property type="term" value="C:plasma membrane"/>
    <property type="evidence" value="ECO:0007669"/>
    <property type="project" value="UniProtKB-SubCell"/>
</dbReference>
<dbReference type="EMBL" id="CP011232">
    <property type="protein sequence ID" value="AKI96782.1"/>
    <property type="molecule type" value="Genomic_DNA"/>
</dbReference>
<keyword evidence="4 10" id="KW-0813">Transport</keyword>
<dbReference type="InterPro" id="IPR000131">
    <property type="entry name" value="ATP_synth_F1_gsu"/>
</dbReference>
<keyword evidence="12" id="KW-1185">Reference proteome</keyword>